<dbReference type="SUPFAM" id="SSF52922">
    <property type="entry name" value="TK C-terminal domain-like"/>
    <property type="match status" value="1"/>
</dbReference>
<proteinExistence type="predicted"/>
<keyword evidence="3" id="KW-1185">Reference proteome</keyword>
<organism evidence="2 3">
    <name type="scientific">Salininema proteolyticum</name>
    <dbReference type="NCBI Taxonomy" id="1607685"/>
    <lineage>
        <taxon>Bacteria</taxon>
        <taxon>Bacillati</taxon>
        <taxon>Actinomycetota</taxon>
        <taxon>Actinomycetes</taxon>
        <taxon>Glycomycetales</taxon>
        <taxon>Glycomycetaceae</taxon>
        <taxon>Salininema</taxon>
    </lineage>
</organism>
<dbReference type="RefSeq" id="WP_380621318.1">
    <property type="nucleotide sequence ID" value="NZ_JBHSDK010000015.1"/>
</dbReference>
<dbReference type="InterPro" id="IPR005475">
    <property type="entry name" value="Transketolase-like_Pyr-bd"/>
</dbReference>
<reference evidence="3" key="1">
    <citation type="journal article" date="2019" name="Int. J. Syst. Evol. Microbiol.">
        <title>The Global Catalogue of Microorganisms (GCM) 10K type strain sequencing project: providing services to taxonomists for standard genome sequencing and annotation.</title>
        <authorList>
            <consortium name="The Broad Institute Genomics Platform"/>
            <consortium name="The Broad Institute Genome Sequencing Center for Infectious Disease"/>
            <person name="Wu L."/>
            <person name="Ma J."/>
        </authorList>
    </citation>
    <scope>NUCLEOTIDE SEQUENCE [LARGE SCALE GENOMIC DNA]</scope>
    <source>
        <strain evidence="3">IBRC-M 10908</strain>
    </source>
</reference>
<gene>
    <name evidence="2" type="ORF">ACFPET_12145</name>
</gene>
<dbReference type="InterPro" id="IPR009014">
    <property type="entry name" value="Transketo_C/PFOR_II"/>
</dbReference>
<dbReference type="InterPro" id="IPR051157">
    <property type="entry name" value="PDH/Transketolase"/>
</dbReference>
<dbReference type="Pfam" id="PF02779">
    <property type="entry name" value="Transket_pyr"/>
    <property type="match status" value="1"/>
</dbReference>
<dbReference type="PANTHER" id="PTHR43825">
    <property type="entry name" value="PYRUVATE DEHYDROGENASE E1 COMPONENT"/>
    <property type="match status" value="1"/>
</dbReference>
<dbReference type="PANTHER" id="PTHR43825:SF1">
    <property type="entry name" value="TRANSKETOLASE-LIKE PYRIMIDINE-BINDING DOMAIN-CONTAINING PROTEIN"/>
    <property type="match status" value="1"/>
</dbReference>
<dbReference type="CDD" id="cd07033">
    <property type="entry name" value="TPP_PYR_DXS_TK_like"/>
    <property type="match status" value="1"/>
</dbReference>
<dbReference type="Gene3D" id="3.40.50.970">
    <property type="match status" value="1"/>
</dbReference>
<comment type="caution">
    <text evidence="2">The sequence shown here is derived from an EMBL/GenBank/DDBJ whole genome shotgun (WGS) entry which is preliminary data.</text>
</comment>
<sequence>MRNVITAAEMRETFMQTTAELMDADSRLSLVLAAIGAGGDQLGPLLRKHPERAFDVGIREQLMVGMAAGTALEGYRPILHSYAPFLVERAFEQIKLDFVHQGLSGILVSTGASYDWSQGGYTHYSPSDVALLGSIPGFTVHVPGHAAEVDAVLREAAGSEERVYVRLSTRSNAEPFPEGIGGFAPFSQGRQGVVVAVGPMLDPVLEAVRDLDITVVYTATPSNLAKFPVDAFGREAVVLVEPYLEGTSASRISEAMGRKMHRLLSIGVKNRDLHRYGTPEDHDRWNGIDPQSMRARIVDFLY</sequence>
<evidence type="ECO:0000259" key="1">
    <source>
        <dbReference type="SMART" id="SM00861"/>
    </source>
</evidence>
<evidence type="ECO:0000313" key="2">
    <source>
        <dbReference type="EMBL" id="MFC4335955.1"/>
    </source>
</evidence>
<dbReference type="Gene3D" id="3.40.50.920">
    <property type="match status" value="1"/>
</dbReference>
<protein>
    <submittedName>
        <fullName evidence="2">Transketolase family protein</fullName>
    </submittedName>
</protein>
<accession>A0ABV8TYT1</accession>
<dbReference type="SUPFAM" id="SSF52518">
    <property type="entry name" value="Thiamin diphosphate-binding fold (THDP-binding)"/>
    <property type="match status" value="1"/>
</dbReference>
<dbReference type="SMART" id="SM00861">
    <property type="entry name" value="Transket_pyr"/>
    <property type="match status" value="1"/>
</dbReference>
<evidence type="ECO:0000313" key="3">
    <source>
        <dbReference type="Proteomes" id="UP001595823"/>
    </source>
</evidence>
<dbReference type="Proteomes" id="UP001595823">
    <property type="component" value="Unassembled WGS sequence"/>
</dbReference>
<dbReference type="EMBL" id="JBHSDK010000015">
    <property type="protein sequence ID" value="MFC4335955.1"/>
    <property type="molecule type" value="Genomic_DNA"/>
</dbReference>
<name>A0ABV8TYT1_9ACTN</name>
<dbReference type="InterPro" id="IPR029061">
    <property type="entry name" value="THDP-binding"/>
</dbReference>
<feature type="domain" description="Transketolase-like pyrimidine-binding" evidence="1">
    <location>
        <begin position="8"/>
        <end position="175"/>
    </location>
</feature>